<dbReference type="AlphaFoldDB" id="Q2HHX5"/>
<sequence>MSGAARSAAANHFRGALARWPKDPLRPECQLQDILAKRLEKGKLAPVTAGAKQEQADIKQANALYSLLEDRYKNKVCAFWHLQGTCAEANLAQYRPAAKIFEPQSNPTYYKDLVKELEEAPTRSWLQRLGKRLSGIVRMG</sequence>
<accession>Q2HHX5</accession>
<protein>
    <submittedName>
        <fullName evidence="1">Uncharacterized protein</fullName>
    </submittedName>
</protein>
<dbReference type="GO" id="GO:0034551">
    <property type="term" value="P:mitochondrial respiratory chain complex III assembly"/>
    <property type="evidence" value="ECO:0007669"/>
    <property type="project" value="TreeGrafter"/>
</dbReference>
<dbReference type="InParanoid" id="Q2HHX5"/>
<proteinExistence type="predicted"/>
<dbReference type="EMBL" id="CH408029">
    <property type="protein sequence ID" value="EAQ91944.1"/>
    <property type="molecule type" value="Genomic_DNA"/>
</dbReference>
<dbReference type="HOGENOM" id="CLU_138679_1_0_1"/>
<dbReference type="Proteomes" id="UP000001056">
    <property type="component" value="Unassembled WGS sequence"/>
</dbReference>
<dbReference type="STRING" id="306901.Q2HHX5"/>
<dbReference type="OrthoDB" id="2107880at2759"/>
<dbReference type="RefSeq" id="XP_001219400.1">
    <property type="nucleotide sequence ID" value="XM_001219399.1"/>
</dbReference>
<reference evidence="2" key="1">
    <citation type="journal article" date="2015" name="Genome Announc.">
        <title>Draft genome sequence of the cellulolytic fungus Chaetomium globosum.</title>
        <authorList>
            <person name="Cuomo C.A."/>
            <person name="Untereiner W.A."/>
            <person name="Ma L.-J."/>
            <person name="Grabherr M."/>
            <person name="Birren B.W."/>
        </authorList>
    </citation>
    <scope>NUCLEOTIDE SEQUENCE [LARGE SCALE GENOMIC DNA]</scope>
    <source>
        <strain evidence="2">ATCC 6205 / CBS 148.51 / DSM 1962 / NBRC 6347 / NRRL 1970</strain>
    </source>
</reference>
<dbReference type="GO" id="GO:0061671">
    <property type="term" value="C:Cbp3p-Cbp6 complex"/>
    <property type="evidence" value="ECO:0007669"/>
    <property type="project" value="InterPro"/>
</dbReference>
<organism evidence="1 2">
    <name type="scientific">Chaetomium globosum (strain ATCC 6205 / CBS 148.51 / DSM 1962 / NBRC 6347 / NRRL 1970)</name>
    <name type="common">Soil fungus</name>
    <dbReference type="NCBI Taxonomy" id="306901"/>
    <lineage>
        <taxon>Eukaryota</taxon>
        <taxon>Fungi</taxon>
        <taxon>Dikarya</taxon>
        <taxon>Ascomycota</taxon>
        <taxon>Pezizomycotina</taxon>
        <taxon>Sordariomycetes</taxon>
        <taxon>Sordariomycetidae</taxon>
        <taxon>Sordariales</taxon>
        <taxon>Chaetomiaceae</taxon>
        <taxon>Chaetomium</taxon>
    </lineage>
</organism>
<gene>
    <name evidence="1" type="ORF">CHGG_00179</name>
</gene>
<dbReference type="OMA" id="LKHWPTD"/>
<dbReference type="PANTHER" id="PTHR28250">
    <property type="entry name" value="CYTOCHROME B PRE-MRNA-PROCESSING PROTEIN 6"/>
    <property type="match status" value="1"/>
</dbReference>
<dbReference type="GeneID" id="4387793"/>
<keyword evidence="2" id="KW-1185">Reference proteome</keyword>
<evidence type="ECO:0000313" key="2">
    <source>
        <dbReference type="Proteomes" id="UP000001056"/>
    </source>
</evidence>
<evidence type="ECO:0000313" key="1">
    <source>
        <dbReference type="EMBL" id="EAQ91944.1"/>
    </source>
</evidence>
<dbReference type="PANTHER" id="PTHR28250:SF1">
    <property type="entry name" value="CYTOCHROME B PRE-MRNA-PROCESSING PROTEIN 6"/>
    <property type="match status" value="1"/>
</dbReference>
<dbReference type="Pfam" id="PF20180">
    <property type="entry name" value="UQCC2_CBP6"/>
    <property type="match status" value="1"/>
</dbReference>
<dbReference type="eggNOG" id="ENOG502S71Q">
    <property type="taxonomic scope" value="Eukaryota"/>
</dbReference>
<dbReference type="VEuPathDB" id="FungiDB:CHGG_00179"/>
<name>Q2HHX5_CHAGB</name>
<dbReference type="GO" id="GO:0043022">
    <property type="term" value="F:ribosome binding"/>
    <property type="evidence" value="ECO:0007669"/>
    <property type="project" value="InterPro"/>
</dbReference>
<dbReference type="InterPro" id="IPR037653">
    <property type="entry name" value="Cbp6"/>
</dbReference>